<keyword evidence="3" id="KW-1185">Reference proteome</keyword>
<accession>B0CG89</accession>
<gene>
    <name evidence="2" type="ordered locus">AM1_5695</name>
</gene>
<name>B0CG89_ACAM1</name>
<dbReference type="EMBL" id="CP000828">
    <property type="protein sequence ID" value="ABW30642.1"/>
    <property type="molecule type" value="Genomic_DNA"/>
</dbReference>
<dbReference type="OrthoDB" id="9830357at2"/>
<organism evidence="2 3">
    <name type="scientific">Acaryochloris marina (strain MBIC 11017)</name>
    <dbReference type="NCBI Taxonomy" id="329726"/>
    <lineage>
        <taxon>Bacteria</taxon>
        <taxon>Bacillati</taxon>
        <taxon>Cyanobacteriota</taxon>
        <taxon>Cyanophyceae</taxon>
        <taxon>Acaryochloridales</taxon>
        <taxon>Acaryochloridaceae</taxon>
        <taxon>Acaryochloris</taxon>
    </lineage>
</organism>
<evidence type="ECO:0000313" key="2">
    <source>
        <dbReference type="EMBL" id="ABW30642.1"/>
    </source>
</evidence>
<dbReference type="AlphaFoldDB" id="B0CG89"/>
<keyword evidence="1" id="KW-0812">Transmembrane</keyword>
<dbReference type="Proteomes" id="UP000000268">
    <property type="component" value="Chromosome"/>
</dbReference>
<dbReference type="RefSeq" id="WP_012165857.1">
    <property type="nucleotide sequence ID" value="NC_009925.1"/>
</dbReference>
<dbReference type="HOGENOM" id="CLU_1736527_0_0_3"/>
<protein>
    <submittedName>
        <fullName evidence="2">Uncharacterized protein</fullName>
    </submittedName>
</protein>
<dbReference type="KEGG" id="amr:AM1_5695"/>
<keyword evidence="1" id="KW-0472">Membrane</keyword>
<feature type="transmembrane region" description="Helical" evidence="1">
    <location>
        <begin position="57"/>
        <end position="82"/>
    </location>
</feature>
<evidence type="ECO:0000313" key="3">
    <source>
        <dbReference type="Proteomes" id="UP000000268"/>
    </source>
</evidence>
<reference evidence="2 3" key="1">
    <citation type="journal article" date="2008" name="Proc. Natl. Acad. Sci. U.S.A.">
        <title>Niche adaptation and genome expansion in the chlorophyll d-producing cyanobacterium Acaryochloris marina.</title>
        <authorList>
            <person name="Swingley W.D."/>
            <person name="Chen M."/>
            <person name="Cheung P.C."/>
            <person name="Conrad A.L."/>
            <person name="Dejesa L.C."/>
            <person name="Hao J."/>
            <person name="Honchak B.M."/>
            <person name="Karbach L.E."/>
            <person name="Kurdoglu A."/>
            <person name="Lahiri S."/>
            <person name="Mastrian S.D."/>
            <person name="Miyashita H."/>
            <person name="Page L."/>
            <person name="Ramakrishna P."/>
            <person name="Satoh S."/>
            <person name="Sattley W.M."/>
            <person name="Shimada Y."/>
            <person name="Taylor H.L."/>
            <person name="Tomo T."/>
            <person name="Tsuchiya T."/>
            <person name="Wang Z.T."/>
            <person name="Raymond J."/>
            <person name="Mimuro M."/>
            <person name="Blankenship R.E."/>
            <person name="Touchman J.W."/>
        </authorList>
    </citation>
    <scope>NUCLEOTIDE SEQUENCE [LARGE SCALE GENOMIC DNA]</scope>
    <source>
        <strain evidence="3">MBIC 11017</strain>
    </source>
</reference>
<proteinExistence type="predicted"/>
<evidence type="ECO:0000256" key="1">
    <source>
        <dbReference type="SAM" id="Phobius"/>
    </source>
</evidence>
<sequence length="150" mass="16187">MADQSGEWLSVVVNNGFHLLKQFTQGICLPRWLAPLGMVGVLSALDKLLPAMQKGSFWAGIGSYLLIGILIVNLLALSFFLYLPGHIVTSTTPAVAQSGRTLLKLLLMGCLVVVKNVVVQSLKLAFDLIVLLFAALTYPPREANQIAAHC</sequence>
<keyword evidence="1" id="KW-1133">Transmembrane helix</keyword>